<dbReference type="GO" id="GO:0032259">
    <property type="term" value="P:methylation"/>
    <property type="evidence" value="ECO:0007669"/>
    <property type="project" value="UniProtKB-KW"/>
</dbReference>
<dbReference type="FunFam" id="3.40.50.150:FF:000311">
    <property type="entry name" value="Methyltransferase protein 13"/>
    <property type="match status" value="1"/>
</dbReference>
<dbReference type="PANTHER" id="PTHR12176">
    <property type="entry name" value="SAM-DEPENDENT METHYLTRANSFERASE SUPERFAMILY PROTEIN"/>
    <property type="match status" value="1"/>
</dbReference>
<dbReference type="Proteomes" id="UP001295684">
    <property type="component" value="Unassembled WGS sequence"/>
</dbReference>
<dbReference type="GO" id="GO:0008168">
    <property type="term" value="F:methyltransferase activity"/>
    <property type="evidence" value="ECO:0007669"/>
    <property type="project" value="UniProtKB-KW"/>
</dbReference>
<dbReference type="EMBL" id="CAMPGE010022430">
    <property type="protein sequence ID" value="CAI2380468.1"/>
    <property type="molecule type" value="Genomic_DNA"/>
</dbReference>
<comment type="similarity">
    <text evidence="1">Belongs to the methyltransferase superfamily.</text>
</comment>
<dbReference type="PANTHER" id="PTHR12176:SF79">
    <property type="entry name" value="METHYLTRANSFERASE TYPE 11 DOMAIN-CONTAINING PROTEIN"/>
    <property type="match status" value="1"/>
</dbReference>
<protein>
    <recommendedName>
        <fullName evidence="4">Methyltransferase domain-containing protein</fullName>
    </recommendedName>
</protein>
<evidence type="ECO:0000256" key="2">
    <source>
        <dbReference type="ARBA" id="ARBA00022603"/>
    </source>
</evidence>
<comment type="caution">
    <text evidence="6">The sequence shown here is derived from an EMBL/GenBank/DDBJ whole genome shotgun (WGS) entry which is preliminary data.</text>
</comment>
<sequence>MAQYGKPEFWEDRYQRDTDPFDWYQKYEGIKDIITQYINTSSTILNLGCGNSRMSEEMYEEGYENITNVDISPSVIKAMAEEYEEKCPNMKFQVADARALEFEENQFDVVIDKGTFDCILCGDRSGVNCSKTLENIYKVLNFSGIYICISYGVPDTREARFEGKDFDWKLTTHQVAKSTITANAIVKEADQNPKNYHYIYVLKKTA</sequence>
<dbReference type="CDD" id="cd02440">
    <property type="entry name" value="AdoMet_MTases"/>
    <property type="match status" value="1"/>
</dbReference>
<dbReference type="Gene3D" id="3.40.50.150">
    <property type="entry name" value="Vaccinia Virus protein VP39"/>
    <property type="match status" value="1"/>
</dbReference>
<proteinExistence type="inferred from homology"/>
<keyword evidence="7" id="KW-1185">Reference proteome</keyword>
<evidence type="ECO:0000256" key="1">
    <source>
        <dbReference type="ARBA" id="ARBA00008361"/>
    </source>
</evidence>
<evidence type="ECO:0000313" key="5">
    <source>
        <dbReference type="EMBL" id="CAI2380454.1"/>
    </source>
</evidence>
<name>A0AAD2D5N4_EUPCR</name>
<accession>A0AAD2D5N4</accession>
<evidence type="ECO:0000313" key="7">
    <source>
        <dbReference type="Proteomes" id="UP001295684"/>
    </source>
</evidence>
<reference evidence="6" key="1">
    <citation type="submission" date="2023-07" db="EMBL/GenBank/DDBJ databases">
        <authorList>
            <consortium name="AG Swart"/>
            <person name="Singh M."/>
            <person name="Singh A."/>
            <person name="Seah K."/>
            <person name="Emmerich C."/>
        </authorList>
    </citation>
    <scope>NUCLEOTIDE SEQUENCE</scope>
    <source>
        <strain evidence="6">DP1</strain>
    </source>
</reference>
<keyword evidence="2" id="KW-0489">Methyltransferase</keyword>
<dbReference type="EMBL" id="CAMPGE010022414">
    <property type="protein sequence ID" value="CAI2380454.1"/>
    <property type="molecule type" value="Genomic_DNA"/>
</dbReference>
<gene>
    <name evidence="5" type="ORF">ECRASSUSDP1_LOCUS21888</name>
    <name evidence="6" type="ORF">ECRASSUSDP1_LOCUS21903</name>
</gene>
<evidence type="ECO:0000259" key="4">
    <source>
        <dbReference type="Pfam" id="PF13847"/>
    </source>
</evidence>
<feature type="domain" description="Methyltransferase" evidence="4">
    <location>
        <begin position="41"/>
        <end position="157"/>
    </location>
</feature>
<organism evidence="6 7">
    <name type="scientific">Euplotes crassus</name>
    <dbReference type="NCBI Taxonomy" id="5936"/>
    <lineage>
        <taxon>Eukaryota</taxon>
        <taxon>Sar</taxon>
        <taxon>Alveolata</taxon>
        <taxon>Ciliophora</taxon>
        <taxon>Intramacronucleata</taxon>
        <taxon>Spirotrichea</taxon>
        <taxon>Hypotrichia</taxon>
        <taxon>Euplotida</taxon>
        <taxon>Euplotidae</taxon>
        <taxon>Moneuplotes</taxon>
    </lineage>
</organism>
<dbReference type="InterPro" id="IPR051419">
    <property type="entry name" value="Lys/N-term_MeTrsfase_sf"/>
</dbReference>
<dbReference type="SUPFAM" id="SSF53335">
    <property type="entry name" value="S-adenosyl-L-methionine-dependent methyltransferases"/>
    <property type="match status" value="1"/>
</dbReference>
<evidence type="ECO:0000313" key="6">
    <source>
        <dbReference type="EMBL" id="CAI2380468.1"/>
    </source>
</evidence>
<keyword evidence="3" id="KW-0808">Transferase</keyword>
<dbReference type="AlphaFoldDB" id="A0AAD2D5N4"/>
<dbReference type="InterPro" id="IPR029063">
    <property type="entry name" value="SAM-dependent_MTases_sf"/>
</dbReference>
<dbReference type="InterPro" id="IPR025714">
    <property type="entry name" value="Methyltranfer_dom"/>
</dbReference>
<evidence type="ECO:0000256" key="3">
    <source>
        <dbReference type="ARBA" id="ARBA00022679"/>
    </source>
</evidence>
<dbReference type="Pfam" id="PF13847">
    <property type="entry name" value="Methyltransf_31"/>
    <property type="match status" value="1"/>
</dbReference>